<feature type="compositionally biased region" description="Gly residues" evidence="5">
    <location>
        <begin position="71"/>
        <end position="85"/>
    </location>
</feature>
<dbReference type="SMART" id="SM00355">
    <property type="entry name" value="ZnF_C2H2"/>
    <property type="match status" value="2"/>
</dbReference>
<evidence type="ECO:0000256" key="3">
    <source>
        <dbReference type="ARBA" id="ARBA00022833"/>
    </source>
</evidence>
<dbReference type="GO" id="GO:0003723">
    <property type="term" value="F:RNA binding"/>
    <property type="evidence" value="ECO:0007669"/>
    <property type="project" value="InterPro"/>
</dbReference>
<evidence type="ECO:0000259" key="6">
    <source>
        <dbReference type="PROSITE" id="PS50103"/>
    </source>
</evidence>
<dbReference type="GO" id="GO:0005634">
    <property type="term" value="C:nucleus"/>
    <property type="evidence" value="ECO:0007669"/>
    <property type="project" value="TreeGrafter"/>
</dbReference>
<evidence type="ECO:0000313" key="8">
    <source>
        <dbReference type="EMBL" id="CEM15271.1"/>
    </source>
</evidence>
<evidence type="ECO:0000256" key="5">
    <source>
        <dbReference type="SAM" id="MobiDB-lite"/>
    </source>
</evidence>
<dbReference type="Pfam" id="PF12171">
    <property type="entry name" value="zf-C2H2_jaz"/>
    <property type="match status" value="1"/>
</dbReference>
<evidence type="ECO:0000259" key="7">
    <source>
        <dbReference type="PROSITE" id="PS50157"/>
    </source>
</evidence>
<dbReference type="GO" id="GO:0000492">
    <property type="term" value="P:box C/D snoRNP assembly"/>
    <property type="evidence" value="ECO:0007669"/>
    <property type="project" value="TreeGrafter"/>
</dbReference>
<feature type="domain" description="C2H2-type" evidence="7">
    <location>
        <begin position="323"/>
        <end position="346"/>
    </location>
</feature>
<name>A0A0G4FMF1_9ALVE</name>
<feature type="region of interest" description="Disordered" evidence="5">
    <location>
        <begin position="562"/>
        <end position="588"/>
    </location>
</feature>
<dbReference type="Pfam" id="PF10453">
    <property type="entry name" value="NUFIP1"/>
    <property type="match status" value="1"/>
</dbReference>
<dbReference type="InterPro" id="IPR019496">
    <property type="entry name" value="NUFIP1_cons_dom"/>
</dbReference>
<evidence type="ECO:0008006" key="9">
    <source>
        <dbReference type="Google" id="ProtNLM"/>
    </source>
</evidence>
<dbReference type="EMBL" id="CDMZ01000482">
    <property type="protein sequence ID" value="CEM15271.1"/>
    <property type="molecule type" value="Genomic_DNA"/>
</dbReference>
<evidence type="ECO:0000256" key="2">
    <source>
        <dbReference type="ARBA" id="ARBA00022771"/>
    </source>
</evidence>
<feature type="region of interest" description="Disordered" evidence="5">
    <location>
        <begin position="495"/>
        <end position="532"/>
    </location>
</feature>
<proteinExistence type="predicted"/>
<dbReference type="InterPro" id="IPR022755">
    <property type="entry name" value="Znf_C2H2_jaz"/>
</dbReference>
<evidence type="ECO:0000256" key="1">
    <source>
        <dbReference type="ARBA" id="ARBA00022723"/>
    </source>
</evidence>
<keyword evidence="1 4" id="KW-0479">Metal-binding</keyword>
<protein>
    <recommendedName>
        <fullName evidence="9">C3H1-type domain-containing protein</fullName>
    </recommendedName>
</protein>
<feature type="compositionally biased region" description="Gly residues" evidence="5">
    <location>
        <begin position="265"/>
        <end position="274"/>
    </location>
</feature>
<dbReference type="PROSITE" id="PS50157">
    <property type="entry name" value="ZINC_FINGER_C2H2_2"/>
    <property type="match status" value="1"/>
</dbReference>
<feature type="compositionally biased region" description="Gly residues" evidence="5">
    <location>
        <begin position="284"/>
        <end position="299"/>
    </location>
</feature>
<dbReference type="InterPro" id="IPR039136">
    <property type="entry name" value="NUFIP1-like"/>
</dbReference>
<dbReference type="InterPro" id="IPR036855">
    <property type="entry name" value="Znf_CCCH_sf"/>
</dbReference>
<keyword evidence="3 4" id="KW-0862">Zinc</keyword>
<feature type="region of interest" description="Disordered" evidence="5">
    <location>
        <begin position="265"/>
        <end position="300"/>
    </location>
</feature>
<gene>
    <name evidence="8" type="ORF">Cvel_17774</name>
</gene>
<feature type="compositionally biased region" description="Gly residues" evidence="5">
    <location>
        <begin position="514"/>
        <end position="532"/>
    </location>
</feature>
<feature type="region of interest" description="Disordered" evidence="5">
    <location>
        <begin position="400"/>
        <end position="427"/>
    </location>
</feature>
<feature type="domain" description="C3H1-type" evidence="6">
    <location>
        <begin position="535"/>
        <end position="563"/>
    </location>
</feature>
<dbReference type="AlphaFoldDB" id="A0A0G4FMF1"/>
<dbReference type="SUPFAM" id="SSF90229">
    <property type="entry name" value="CCCH zinc finger"/>
    <property type="match status" value="1"/>
</dbReference>
<accession>A0A0G4FMF1</accession>
<feature type="region of interest" description="Disordered" evidence="5">
    <location>
        <begin position="1"/>
        <end position="182"/>
    </location>
</feature>
<dbReference type="Pfam" id="PF00642">
    <property type="entry name" value="zf-CCCH"/>
    <property type="match status" value="1"/>
</dbReference>
<reference evidence="8" key="1">
    <citation type="submission" date="2014-11" db="EMBL/GenBank/DDBJ databases">
        <authorList>
            <person name="Otto D Thomas"/>
            <person name="Naeem Raeece"/>
        </authorList>
    </citation>
    <scope>NUCLEOTIDE SEQUENCE</scope>
</reference>
<feature type="region of interest" description="Disordered" evidence="5">
    <location>
        <begin position="649"/>
        <end position="685"/>
    </location>
</feature>
<evidence type="ECO:0000256" key="4">
    <source>
        <dbReference type="PROSITE-ProRule" id="PRU00723"/>
    </source>
</evidence>
<feature type="compositionally biased region" description="Pro residues" evidence="5">
    <location>
        <begin position="25"/>
        <end position="54"/>
    </location>
</feature>
<dbReference type="VEuPathDB" id="CryptoDB:Cvel_17774"/>
<organism evidence="8">
    <name type="scientific">Chromera velia CCMP2878</name>
    <dbReference type="NCBI Taxonomy" id="1169474"/>
    <lineage>
        <taxon>Eukaryota</taxon>
        <taxon>Sar</taxon>
        <taxon>Alveolata</taxon>
        <taxon>Colpodellida</taxon>
        <taxon>Chromeraceae</taxon>
        <taxon>Chromera</taxon>
    </lineage>
</organism>
<dbReference type="PROSITE" id="PS00028">
    <property type="entry name" value="ZINC_FINGER_C2H2_1"/>
    <property type="match status" value="1"/>
</dbReference>
<dbReference type="PROSITE" id="PS50103">
    <property type="entry name" value="ZF_C3H1"/>
    <property type="match status" value="1"/>
</dbReference>
<feature type="compositionally biased region" description="Basic and acidic residues" evidence="5">
    <location>
        <begin position="412"/>
        <end position="424"/>
    </location>
</feature>
<dbReference type="InterPro" id="IPR013087">
    <property type="entry name" value="Znf_C2H2_type"/>
</dbReference>
<feature type="compositionally biased region" description="Gly residues" evidence="5">
    <location>
        <begin position="572"/>
        <end position="581"/>
    </location>
</feature>
<dbReference type="PANTHER" id="PTHR13309">
    <property type="entry name" value="NUCLEAR FRAGILE X MENTAL RETARDATION PROTEIN INTERACTING PROTEIN 1"/>
    <property type="match status" value="1"/>
</dbReference>
<feature type="zinc finger region" description="C3H1-type" evidence="4">
    <location>
        <begin position="535"/>
        <end position="563"/>
    </location>
</feature>
<dbReference type="GO" id="GO:0008270">
    <property type="term" value="F:zinc ion binding"/>
    <property type="evidence" value="ECO:0007669"/>
    <property type="project" value="UniProtKB-KW"/>
</dbReference>
<dbReference type="Gene3D" id="4.10.1000.10">
    <property type="entry name" value="Zinc finger, CCCH-type"/>
    <property type="match status" value="1"/>
</dbReference>
<keyword evidence="2 4" id="KW-0863">Zinc-finger</keyword>
<dbReference type="PANTHER" id="PTHR13309:SF0">
    <property type="entry name" value="FMR1-INTERACTING PROTEIN NUFIP1"/>
    <property type="match status" value="1"/>
</dbReference>
<sequence length="721" mass="75749">MSASQLAWEKMLQQSAAAAPKKAKAPPPFAPSRGPPVPSPQQRPHQPPQRPPPHLQNGHAHQVPIGHAQRGRGGGGHFGGGGLRGVRGPPQAHRGGRGAGRGPAVTTPYPPSQTTADGPPQARAPHQPKQNPPSFPQRGRPPRGPQSHPPNGNLSGGGIALPPYGDLFGVSTGPEKEPDPPPVPVVPGGFPGPSARPGFGPFVPHRAPRPVHSVVSSRGIPIGGAFRAPPQQPHMMGPGGGIPIGFLPIGPVHNPLGAMARGGRGRGGGGGMRGGGRKRLEPSGGWGEEGVGMGPGTGGHMNVHMGGFRKAKMPRGEEKSMEFYCTTCDKSFRSQEKLDNHKIDQHVPCDEPGCSYSAPLEILALHALRHVKGNDDKVVLENPEEIEKWRLARKANFPTRAQNQRRGLAAVRAEERGQPVEKVKREKRPASAIERLIRFGMRSASGRIALNSPSDVAASSASASHHKRHLSLVHAQQQQELVQALQQQVSRDYFFNQQQQQQKQQHQHGPRQQEGGGGESQGGDADGGVQRGRGGKAPVLCTHFAAKRMCKYGSACKFSHDLPEGAPVLPGRGRGAPAGDGGEGDGKAKPRLPLLWQLLAPDVKRWESLFLQAVRYFVRTNFLEQPIPGEGASSSSSSSAVAVAAAATVEDGDEGGKGPEAAAAVSGIGHAPEGGGGQTGGVDSAAAAWLSAHDLDVHPDEVFEIEEEDSDSDEAVESDLE</sequence>
<dbReference type="InterPro" id="IPR000571">
    <property type="entry name" value="Znf_CCCH"/>
</dbReference>